<dbReference type="SMART" id="SM00359">
    <property type="entry name" value="PUA"/>
    <property type="match status" value="1"/>
</dbReference>
<dbReference type="PRINTS" id="PR00474">
    <property type="entry name" value="GLU5KINASE"/>
</dbReference>
<organism evidence="1">
    <name type="scientific">Cyprideis torosa</name>
    <dbReference type="NCBI Taxonomy" id="163714"/>
    <lineage>
        <taxon>Eukaryota</taxon>
        <taxon>Metazoa</taxon>
        <taxon>Ecdysozoa</taxon>
        <taxon>Arthropoda</taxon>
        <taxon>Crustacea</taxon>
        <taxon>Oligostraca</taxon>
        <taxon>Ostracoda</taxon>
        <taxon>Podocopa</taxon>
        <taxon>Podocopida</taxon>
        <taxon>Cytherocopina</taxon>
        <taxon>Cytheroidea</taxon>
        <taxon>Cytherideidae</taxon>
        <taxon>Cyprideis</taxon>
    </lineage>
</organism>
<dbReference type="PANTHER" id="PTHR43654">
    <property type="entry name" value="GLUTAMATE 5-KINASE"/>
    <property type="match status" value="1"/>
</dbReference>
<dbReference type="Gene3D" id="3.40.1160.10">
    <property type="entry name" value="Acetylglutamate kinase-like"/>
    <property type="match status" value="1"/>
</dbReference>
<dbReference type="InterPro" id="IPR036974">
    <property type="entry name" value="PUA_sf"/>
</dbReference>
<dbReference type="PROSITE" id="PS00902">
    <property type="entry name" value="GLUTAMATE_5_KINASE"/>
    <property type="match status" value="1"/>
</dbReference>
<dbReference type="InterPro" id="IPR002478">
    <property type="entry name" value="PUA"/>
</dbReference>
<dbReference type="GO" id="GO:0003723">
    <property type="term" value="F:RNA binding"/>
    <property type="evidence" value="ECO:0007669"/>
    <property type="project" value="InterPro"/>
</dbReference>
<dbReference type="Pfam" id="PF00696">
    <property type="entry name" value="AA_kinase"/>
    <property type="match status" value="1"/>
</dbReference>
<dbReference type="GO" id="GO:0004349">
    <property type="term" value="F:glutamate 5-kinase activity"/>
    <property type="evidence" value="ECO:0007669"/>
    <property type="project" value="InterPro"/>
</dbReference>
<dbReference type="GO" id="GO:0008652">
    <property type="term" value="P:amino acid biosynthetic process"/>
    <property type="evidence" value="ECO:0007669"/>
    <property type="project" value="UniProtKB-ARBA"/>
</dbReference>
<dbReference type="AlphaFoldDB" id="A0A7R8WWE9"/>
<protein>
    <submittedName>
        <fullName evidence="1">Uncharacterized protein</fullName>
    </submittedName>
</protein>
<name>A0A7R8WWE9_9CRUS</name>
<dbReference type="InterPro" id="IPR019797">
    <property type="entry name" value="Glutamate_5-kinase_CS"/>
</dbReference>
<proteinExistence type="predicted"/>
<dbReference type="InterPro" id="IPR011529">
    <property type="entry name" value="Glu_5kinase"/>
</dbReference>
<dbReference type="PROSITE" id="PS50890">
    <property type="entry name" value="PUA"/>
    <property type="match status" value="1"/>
</dbReference>
<dbReference type="CDD" id="cd21157">
    <property type="entry name" value="PUA_G5K"/>
    <property type="match status" value="1"/>
</dbReference>
<dbReference type="EMBL" id="OB700571">
    <property type="protein sequence ID" value="CAD7238382.1"/>
    <property type="molecule type" value="Genomic_DNA"/>
</dbReference>
<dbReference type="SUPFAM" id="SSF53633">
    <property type="entry name" value="Carbamate kinase-like"/>
    <property type="match status" value="1"/>
</dbReference>
<dbReference type="GO" id="GO:0005829">
    <property type="term" value="C:cytosol"/>
    <property type="evidence" value="ECO:0007669"/>
    <property type="project" value="TreeGrafter"/>
</dbReference>
<dbReference type="FunFam" id="3.40.1160.10:FF:000006">
    <property type="entry name" value="Glutamate 5-kinase"/>
    <property type="match status" value="1"/>
</dbReference>
<dbReference type="PIRSF" id="PIRSF000729">
    <property type="entry name" value="GK"/>
    <property type="match status" value="1"/>
</dbReference>
<accession>A0A7R8WWE9</accession>
<dbReference type="OrthoDB" id="1934954at2759"/>
<dbReference type="NCBIfam" id="TIGR01027">
    <property type="entry name" value="proB"/>
    <property type="match status" value="1"/>
</dbReference>
<evidence type="ECO:0000313" key="1">
    <source>
        <dbReference type="EMBL" id="CAD7238382.1"/>
    </source>
</evidence>
<reference evidence="1" key="1">
    <citation type="submission" date="2020-11" db="EMBL/GenBank/DDBJ databases">
        <authorList>
            <person name="Tran Van P."/>
        </authorList>
    </citation>
    <scope>NUCLEOTIDE SEQUENCE</scope>
</reference>
<dbReference type="InterPro" id="IPR036393">
    <property type="entry name" value="AceGlu_kinase-like_sf"/>
</dbReference>
<dbReference type="InterPro" id="IPR001048">
    <property type="entry name" value="Asp/Glu/Uridylate_kinase"/>
</dbReference>
<sequence>MGAIPVVNENDTTATEEIRFGDNDTLAALVANLIEADVLVILTDQQGLYDKDPRSHADAKLIPVAQANDPRLESFAGEAASQLSRGGMKTKVLAAQRASRSGTHTVIVSGHTPDQIIQLAAGHSLGTLLTATTHASTARKQWIANTLKSQGTLWLDNGAAHALKSGGRSLLAVGVSKVEGGFSRGDMVTCVSAHGTPLASGLINYNAADTRLIAGHPSEQIDARLGFCNEAELIHRDNLVLL</sequence>
<dbReference type="GO" id="GO:0005524">
    <property type="term" value="F:ATP binding"/>
    <property type="evidence" value="ECO:0007669"/>
    <property type="project" value="InterPro"/>
</dbReference>
<gene>
    <name evidence="1" type="ORF">CTOB1V02_LOCUS16197</name>
</gene>
<dbReference type="InterPro" id="IPR001057">
    <property type="entry name" value="Glu/AcGlu_kinase"/>
</dbReference>
<dbReference type="Gene3D" id="2.30.130.10">
    <property type="entry name" value="PUA domain"/>
    <property type="match status" value="1"/>
</dbReference>
<dbReference type="InterPro" id="IPR005715">
    <property type="entry name" value="Glu_5kinase/COase_Synthase"/>
</dbReference>
<dbReference type="SUPFAM" id="SSF88697">
    <property type="entry name" value="PUA domain-like"/>
    <property type="match status" value="1"/>
</dbReference>
<dbReference type="InterPro" id="IPR015947">
    <property type="entry name" value="PUA-like_sf"/>
</dbReference>
<dbReference type="PANTHER" id="PTHR43654:SF1">
    <property type="entry name" value="ISOPENTENYL PHOSPHATE KINASE"/>
    <property type="match status" value="1"/>
</dbReference>
<dbReference type="Pfam" id="PF01472">
    <property type="entry name" value="PUA"/>
    <property type="match status" value="1"/>
</dbReference>